<proteinExistence type="predicted"/>
<feature type="domain" description="SnoaL-like" evidence="1">
    <location>
        <begin position="12"/>
        <end position="91"/>
    </location>
</feature>
<gene>
    <name evidence="2" type="ORF">PQO05_22885</name>
</gene>
<evidence type="ECO:0000313" key="2">
    <source>
        <dbReference type="EMBL" id="WCT11590.1"/>
    </source>
</evidence>
<evidence type="ECO:0000259" key="1">
    <source>
        <dbReference type="Pfam" id="PF12680"/>
    </source>
</evidence>
<dbReference type="InterPro" id="IPR032710">
    <property type="entry name" value="NTF2-like_dom_sf"/>
</dbReference>
<dbReference type="Proteomes" id="UP001216139">
    <property type="component" value="Chromosome"/>
</dbReference>
<dbReference type="Gene3D" id="3.10.450.50">
    <property type="match status" value="1"/>
</dbReference>
<keyword evidence="3" id="KW-1185">Reference proteome</keyword>
<evidence type="ECO:0000313" key="3">
    <source>
        <dbReference type="Proteomes" id="UP001216139"/>
    </source>
</evidence>
<name>A0ABY7T607_9SPHI</name>
<sequence>MPTEEFNKAFANEWISAWNSHNIDAIMSHYADDIEFYSPVIIRLNINAEGKISNKEDLKAYFLKGLSAYPDLHFNLQYVLSGLGSVVLYYESINNTMSAEFMQLNDEGKVTEVRAHYSSK</sequence>
<dbReference type="InterPro" id="IPR037401">
    <property type="entry name" value="SnoaL-like"/>
</dbReference>
<dbReference type="SUPFAM" id="SSF54427">
    <property type="entry name" value="NTF2-like"/>
    <property type="match status" value="1"/>
</dbReference>
<organism evidence="2 3">
    <name type="scientific">Mucilaginibacter jinjuensis</name>
    <dbReference type="NCBI Taxonomy" id="1176721"/>
    <lineage>
        <taxon>Bacteria</taxon>
        <taxon>Pseudomonadati</taxon>
        <taxon>Bacteroidota</taxon>
        <taxon>Sphingobacteriia</taxon>
        <taxon>Sphingobacteriales</taxon>
        <taxon>Sphingobacteriaceae</taxon>
        <taxon>Mucilaginibacter</taxon>
    </lineage>
</organism>
<reference evidence="2 3" key="1">
    <citation type="submission" date="2023-02" db="EMBL/GenBank/DDBJ databases">
        <title>Genome sequence of Mucilaginibacter jinjuensis strain KACC 16571.</title>
        <authorList>
            <person name="Kim S."/>
            <person name="Heo J."/>
            <person name="Kwon S.-W."/>
        </authorList>
    </citation>
    <scope>NUCLEOTIDE SEQUENCE [LARGE SCALE GENOMIC DNA]</scope>
    <source>
        <strain evidence="2 3">KACC 16571</strain>
    </source>
</reference>
<dbReference type="Pfam" id="PF12680">
    <property type="entry name" value="SnoaL_2"/>
    <property type="match status" value="1"/>
</dbReference>
<protein>
    <submittedName>
        <fullName evidence="2">Nuclear transport factor 2 family protein</fullName>
    </submittedName>
</protein>
<dbReference type="RefSeq" id="WP_273629779.1">
    <property type="nucleotide sequence ID" value="NZ_CP117167.1"/>
</dbReference>
<dbReference type="EMBL" id="CP117167">
    <property type="protein sequence ID" value="WCT11590.1"/>
    <property type="molecule type" value="Genomic_DNA"/>
</dbReference>
<accession>A0ABY7T607</accession>